<accession>A0AAN6MUG5</accession>
<feature type="non-terminal residue" evidence="1">
    <location>
        <position position="1"/>
    </location>
</feature>
<evidence type="ECO:0000313" key="2">
    <source>
        <dbReference type="Proteomes" id="UP001303473"/>
    </source>
</evidence>
<evidence type="ECO:0000313" key="1">
    <source>
        <dbReference type="EMBL" id="KAK3933655.1"/>
    </source>
</evidence>
<keyword evidence="2" id="KW-1185">Reference proteome</keyword>
<dbReference type="EMBL" id="MU854099">
    <property type="protein sequence ID" value="KAK3933655.1"/>
    <property type="molecule type" value="Genomic_DNA"/>
</dbReference>
<organism evidence="1 2">
    <name type="scientific">Diplogelasinospora grovesii</name>
    <dbReference type="NCBI Taxonomy" id="303347"/>
    <lineage>
        <taxon>Eukaryota</taxon>
        <taxon>Fungi</taxon>
        <taxon>Dikarya</taxon>
        <taxon>Ascomycota</taxon>
        <taxon>Pezizomycotina</taxon>
        <taxon>Sordariomycetes</taxon>
        <taxon>Sordariomycetidae</taxon>
        <taxon>Sordariales</taxon>
        <taxon>Diplogelasinosporaceae</taxon>
        <taxon>Diplogelasinospora</taxon>
    </lineage>
</organism>
<protein>
    <submittedName>
        <fullName evidence="1">Uncharacterized protein</fullName>
    </submittedName>
</protein>
<name>A0AAN6MUG5_9PEZI</name>
<gene>
    <name evidence="1" type="ORF">QBC46DRAFT_221199</name>
</gene>
<proteinExistence type="predicted"/>
<dbReference type="Proteomes" id="UP001303473">
    <property type="component" value="Unassembled WGS sequence"/>
</dbReference>
<sequence length="162" mass="18515">KAWTDAFPQLDSRHITVYPPTKESIDNFLGRGLDLVQRPPSEVDDVGLQTQASALNAVPQAISSEGDVERDFYQHFEPAYRLAFLCGPFLWPRSLLGPTGPTNTTITVDYQLTWPGQRQYRLFERVAMIGELKQPSVIQPQEWTTNQPWGQITKRLQREMRG</sequence>
<reference evidence="2" key="1">
    <citation type="journal article" date="2023" name="Mol. Phylogenet. Evol.">
        <title>Genome-scale phylogeny and comparative genomics of the fungal order Sordariales.</title>
        <authorList>
            <person name="Hensen N."/>
            <person name="Bonometti L."/>
            <person name="Westerberg I."/>
            <person name="Brannstrom I.O."/>
            <person name="Guillou S."/>
            <person name="Cros-Aarteil S."/>
            <person name="Calhoun S."/>
            <person name="Haridas S."/>
            <person name="Kuo A."/>
            <person name="Mondo S."/>
            <person name="Pangilinan J."/>
            <person name="Riley R."/>
            <person name="LaButti K."/>
            <person name="Andreopoulos B."/>
            <person name="Lipzen A."/>
            <person name="Chen C."/>
            <person name="Yan M."/>
            <person name="Daum C."/>
            <person name="Ng V."/>
            <person name="Clum A."/>
            <person name="Steindorff A."/>
            <person name="Ohm R.A."/>
            <person name="Martin F."/>
            <person name="Silar P."/>
            <person name="Natvig D.O."/>
            <person name="Lalanne C."/>
            <person name="Gautier V."/>
            <person name="Ament-Velasquez S.L."/>
            <person name="Kruys A."/>
            <person name="Hutchinson M.I."/>
            <person name="Powell A.J."/>
            <person name="Barry K."/>
            <person name="Miller A.N."/>
            <person name="Grigoriev I.V."/>
            <person name="Debuchy R."/>
            <person name="Gladieux P."/>
            <person name="Hiltunen Thoren M."/>
            <person name="Johannesson H."/>
        </authorList>
    </citation>
    <scope>NUCLEOTIDE SEQUENCE [LARGE SCALE GENOMIC DNA]</scope>
    <source>
        <strain evidence="2">CBS 340.73</strain>
    </source>
</reference>
<comment type="caution">
    <text evidence="1">The sequence shown here is derived from an EMBL/GenBank/DDBJ whole genome shotgun (WGS) entry which is preliminary data.</text>
</comment>
<dbReference type="AlphaFoldDB" id="A0AAN6MUG5"/>
<feature type="non-terminal residue" evidence="1">
    <location>
        <position position="162"/>
    </location>
</feature>